<reference evidence="3" key="1">
    <citation type="submission" date="2016-10" db="EMBL/GenBank/DDBJ databases">
        <authorList>
            <person name="Varghese N."/>
            <person name="Submissions S."/>
        </authorList>
    </citation>
    <scope>NUCLEOTIDE SEQUENCE [LARGE SCALE GENOMIC DNA]</scope>
    <source>
        <strain evidence="3">CGMCC 4.3530</strain>
    </source>
</reference>
<proteinExistence type="predicted"/>
<organism evidence="2 3">
    <name type="scientific">Saccharopolyspora shandongensis</name>
    <dbReference type="NCBI Taxonomy" id="418495"/>
    <lineage>
        <taxon>Bacteria</taxon>
        <taxon>Bacillati</taxon>
        <taxon>Actinomycetota</taxon>
        <taxon>Actinomycetes</taxon>
        <taxon>Pseudonocardiales</taxon>
        <taxon>Pseudonocardiaceae</taxon>
        <taxon>Saccharopolyspora</taxon>
    </lineage>
</organism>
<protein>
    <submittedName>
        <fullName evidence="2">Uncharacterized protein</fullName>
    </submittedName>
</protein>
<keyword evidence="3" id="KW-1185">Reference proteome</keyword>
<gene>
    <name evidence="2" type="ORF">SAMN05216215_1006234</name>
</gene>
<evidence type="ECO:0000313" key="2">
    <source>
        <dbReference type="EMBL" id="SDW97659.1"/>
    </source>
</evidence>
<evidence type="ECO:0000256" key="1">
    <source>
        <dbReference type="SAM" id="MobiDB-lite"/>
    </source>
</evidence>
<sequence>MDDDAEELAPTVPHEIGVGRRIDRQVKRLEPGRALLGVRGVVLRQGVGPAGPDVGQRQGGRPAGIAVGQGLDEARVLRGLAFVLVAVCLVTVLLEPDQSTAERGEGFGDLTTGYGRARDHGRPVERAGKQVQLDR</sequence>
<evidence type="ECO:0000313" key="3">
    <source>
        <dbReference type="Proteomes" id="UP000199529"/>
    </source>
</evidence>
<accession>A0A1H2XZ99</accession>
<dbReference type="Proteomes" id="UP000199529">
    <property type="component" value="Unassembled WGS sequence"/>
</dbReference>
<name>A0A1H2XZ99_9PSEU</name>
<feature type="compositionally biased region" description="Basic and acidic residues" evidence="1">
    <location>
        <begin position="116"/>
        <end position="135"/>
    </location>
</feature>
<feature type="region of interest" description="Disordered" evidence="1">
    <location>
        <begin position="101"/>
        <end position="135"/>
    </location>
</feature>
<dbReference type="AlphaFoldDB" id="A0A1H2XZ99"/>
<dbReference type="EMBL" id="FNOK01000006">
    <property type="protein sequence ID" value="SDW97659.1"/>
    <property type="molecule type" value="Genomic_DNA"/>
</dbReference>